<sequence>MLWRDRDCRRRWTRTRRIYLPNVNNGFFKKECKDNDCGYDGVNAEHSLAVGIPATATVQVTKNKKESNIHLDSPLSAKHGENGSTMAGHVGKQLAYVVRGETKFKNLRNNKTTVGGSVTFLGENIATGLGFMSISLSRSCVFSRC</sequence>
<dbReference type="HOGENOM" id="CLU_1789480_0_0_1"/>
<reference evidence="3" key="1">
    <citation type="journal article" date="2011" name="Nat. Genet.">
        <title>The Arabidopsis lyrata genome sequence and the basis of rapid genome size change.</title>
        <authorList>
            <person name="Hu T.T."/>
            <person name="Pattyn P."/>
            <person name="Bakker E.G."/>
            <person name="Cao J."/>
            <person name="Cheng J.-F."/>
            <person name="Clark R.M."/>
            <person name="Fahlgren N."/>
            <person name="Fawcett J.A."/>
            <person name="Grimwood J."/>
            <person name="Gundlach H."/>
            <person name="Haberer G."/>
            <person name="Hollister J.D."/>
            <person name="Ossowski S."/>
            <person name="Ottilar R.P."/>
            <person name="Salamov A.A."/>
            <person name="Schneeberger K."/>
            <person name="Spannagl M."/>
            <person name="Wang X."/>
            <person name="Yang L."/>
            <person name="Nasrallah M.E."/>
            <person name="Bergelson J."/>
            <person name="Carrington J.C."/>
            <person name="Gaut B.S."/>
            <person name="Schmutz J."/>
            <person name="Mayer K.F.X."/>
            <person name="Van de Peer Y."/>
            <person name="Grigoriev I.V."/>
            <person name="Nordborg M."/>
            <person name="Weigel D."/>
            <person name="Guo Y.-L."/>
        </authorList>
    </citation>
    <scope>NUCLEOTIDE SEQUENCE [LARGE SCALE GENOMIC DNA]</scope>
    <source>
        <strain evidence="3">cv. MN47</strain>
    </source>
</reference>
<dbReference type="eggNOG" id="ENOG502QR60">
    <property type="taxonomic scope" value="Eukaryota"/>
</dbReference>
<dbReference type="InterPro" id="IPR024283">
    <property type="entry name" value="TOC159_MAD"/>
</dbReference>
<evidence type="ECO:0000259" key="1">
    <source>
        <dbReference type="Pfam" id="PF11886"/>
    </source>
</evidence>
<feature type="domain" description="Translocase of chloroplast 159/132 membrane anchor" evidence="1">
    <location>
        <begin position="29"/>
        <end position="129"/>
    </location>
</feature>
<protein>
    <recommendedName>
        <fullName evidence="1">Translocase of chloroplast 159/132 membrane anchor domain-containing protein</fullName>
    </recommendedName>
</protein>
<dbReference type="Pfam" id="PF11886">
    <property type="entry name" value="TOC159_MAD"/>
    <property type="match status" value="1"/>
</dbReference>
<dbReference type="Proteomes" id="UP000008694">
    <property type="component" value="Unassembled WGS sequence"/>
</dbReference>
<name>D7LQB6_ARALL</name>
<evidence type="ECO:0000313" key="2">
    <source>
        <dbReference type="EMBL" id="EFH51438.1"/>
    </source>
</evidence>
<proteinExistence type="predicted"/>
<keyword evidence="3" id="KW-1185">Reference proteome</keyword>
<evidence type="ECO:0000313" key="3">
    <source>
        <dbReference type="Proteomes" id="UP000008694"/>
    </source>
</evidence>
<dbReference type="Gramene" id="scaffold_500261.1">
    <property type="protein sequence ID" value="scaffold_500261.1"/>
    <property type="gene ID" value="scaffold_500261.1"/>
</dbReference>
<dbReference type="EMBL" id="GL348717">
    <property type="protein sequence ID" value="EFH51438.1"/>
    <property type="molecule type" value="Genomic_DNA"/>
</dbReference>
<gene>
    <name evidence="2" type="ORF">ARALYDRAFT_904557</name>
</gene>
<dbReference type="STRING" id="81972.D7LQB6"/>
<dbReference type="AlphaFoldDB" id="D7LQB6"/>
<organism evidence="3">
    <name type="scientific">Arabidopsis lyrata subsp. lyrata</name>
    <name type="common">Lyre-leaved rock-cress</name>
    <dbReference type="NCBI Taxonomy" id="81972"/>
    <lineage>
        <taxon>Eukaryota</taxon>
        <taxon>Viridiplantae</taxon>
        <taxon>Streptophyta</taxon>
        <taxon>Embryophyta</taxon>
        <taxon>Tracheophyta</taxon>
        <taxon>Spermatophyta</taxon>
        <taxon>Magnoliopsida</taxon>
        <taxon>eudicotyledons</taxon>
        <taxon>Gunneridae</taxon>
        <taxon>Pentapetalae</taxon>
        <taxon>rosids</taxon>
        <taxon>malvids</taxon>
        <taxon>Brassicales</taxon>
        <taxon>Brassicaceae</taxon>
        <taxon>Camelineae</taxon>
        <taxon>Arabidopsis</taxon>
    </lineage>
</organism>
<accession>D7LQB6</accession>